<accession>A0A6G0WMH7</accession>
<organism evidence="3 4">
    <name type="scientific">Aphanomyces euteiches</name>
    <dbReference type="NCBI Taxonomy" id="100861"/>
    <lineage>
        <taxon>Eukaryota</taxon>
        <taxon>Sar</taxon>
        <taxon>Stramenopiles</taxon>
        <taxon>Oomycota</taxon>
        <taxon>Saprolegniomycetes</taxon>
        <taxon>Saprolegniales</taxon>
        <taxon>Verrucalvaceae</taxon>
        <taxon>Aphanomyces</taxon>
    </lineage>
</organism>
<proteinExistence type="predicted"/>
<dbReference type="EMBL" id="VJMJ01000175">
    <property type="protein sequence ID" value="KAF0728550.1"/>
    <property type="molecule type" value="Genomic_DNA"/>
</dbReference>
<dbReference type="InterPro" id="IPR013083">
    <property type="entry name" value="Znf_RING/FYVE/PHD"/>
</dbReference>
<protein>
    <recommendedName>
        <fullName evidence="2">RING-type domain-containing protein</fullName>
    </recommendedName>
</protein>
<dbReference type="VEuPathDB" id="FungiDB:AeMF1_000448"/>
<dbReference type="Pfam" id="PF13923">
    <property type="entry name" value="zf-C3HC4_2"/>
    <property type="match status" value="1"/>
</dbReference>
<dbReference type="InterPro" id="IPR001841">
    <property type="entry name" value="Znf_RING"/>
</dbReference>
<dbReference type="AlphaFoldDB" id="A0A6G0WMH7"/>
<gene>
    <name evidence="3" type="ORF">Ae201684_013515</name>
</gene>
<evidence type="ECO:0000313" key="4">
    <source>
        <dbReference type="Proteomes" id="UP000481153"/>
    </source>
</evidence>
<keyword evidence="1" id="KW-0863">Zinc-finger</keyword>
<keyword evidence="1" id="KW-0862">Zinc</keyword>
<reference evidence="3 4" key="1">
    <citation type="submission" date="2019-07" db="EMBL/GenBank/DDBJ databases">
        <title>Genomics analysis of Aphanomyces spp. identifies a new class of oomycete effector associated with host adaptation.</title>
        <authorList>
            <person name="Gaulin E."/>
        </authorList>
    </citation>
    <scope>NUCLEOTIDE SEQUENCE [LARGE SCALE GENOMIC DNA]</scope>
    <source>
        <strain evidence="3 4">ATCC 201684</strain>
    </source>
</reference>
<dbReference type="GO" id="GO:0008270">
    <property type="term" value="F:zinc ion binding"/>
    <property type="evidence" value="ECO:0007669"/>
    <property type="project" value="UniProtKB-KW"/>
</dbReference>
<evidence type="ECO:0000259" key="2">
    <source>
        <dbReference type="PROSITE" id="PS50089"/>
    </source>
</evidence>
<dbReference type="OrthoDB" id="8062037at2759"/>
<sequence length="248" mass="27699">MASFPGCRWFDYVSMRVSDAPSKGTVSSGRHKSALYAIAITNRSTNATATVIKSDFDFHTLRDEAQRLLDHGHQCQAACPWYYVDVSEHVPKKRLFAVMETSRTTITAHVRLYQALLEHTIAFVLCPENQVCPKATEAIPQLFFDFFFHELEGIDTALLHVPTEESPNKPSPKRYMSYRNETKSKHEKLASTLCSLCDSSLSPHAGQTVANGLTKLACGHVFHDECILEALNQSPNCPTCHGLSEIVR</sequence>
<name>A0A6G0WMH7_9STRA</name>
<dbReference type="Gene3D" id="3.30.40.10">
    <property type="entry name" value="Zinc/RING finger domain, C3HC4 (zinc finger)"/>
    <property type="match status" value="1"/>
</dbReference>
<evidence type="ECO:0000256" key="1">
    <source>
        <dbReference type="PROSITE-ProRule" id="PRU00175"/>
    </source>
</evidence>
<dbReference type="SMART" id="SM00184">
    <property type="entry name" value="RING"/>
    <property type="match status" value="1"/>
</dbReference>
<keyword evidence="4" id="KW-1185">Reference proteome</keyword>
<feature type="domain" description="RING-type" evidence="2">
    <location>
        <begin position="194"/>
        <end position="241"/>
    </location>
</feature>
<dbReference type="Proteomes" id="UP000481153">
    <property type="component" value="Unassembled WGS sequence"/>
</dbReference>
<keyword evidence="1" id="KW-0479">Metal-binding</keyword>
<evidence type="ECO:0000313" key="3">
    <source>
        <dbReference type="EMBL" id="KAF0728550.1"/>
    </source>
</evidence>
<comment type="caution">
    <text evidence="3">The sequence shown here is derived from an EMBL/GenBank/DDBJ whole genome shotgun (WGS) entry which is preliminary data.</text>
</comment>
<dbReference type="PROSITE" id="PS50089">
    <property type="entry name" value="ZF_RING_2"/>
    <property type="match status" value="1"/>
</dbReference>
<dbReference type="SUPFAM" id="SSF57850">
    <property type="entry name" value="RING/U-box"/>
    <property type="match status" value="1"/>
</dbReference>